<protein>
    <recommendedName>
        <fullName evidence="3">Capsule assembly protein Wzi</fullName>
    </recommendedName>
</protein>
<dbReference type="Gene3D" id="2.40.160.130">
    <property type="entry name" value="Capsule assembly protein Wzi"/>
    <property type="match status" value="1"/>
</dbReference>
<dbReference type="Proteomes" id="UP000823603">
    <property type="component" value="Unassembled WGS sequence"/>
</dbReference>
<reference evidence="1" key="1">
    <citation type="submission" date="2020-10" db="EMBL/GenBank/DDBJ databases">
        <authorList>
            <person name="Gilroy R."/>
        </authorList>
    </citation>
    <scope>NUCLEOTIDE SEQUENCE</scope>
    <source>
        <strain evidence="1">B2-22910</strain>
    </source>
</reference>
<evidence type="ECO:0000313" key="2">
    <source>
        <dbReference type="Proteomes" id="UP000823603"/>
    </source>
</evidence>
<dbReference type="AlphaFoldDB" id="A0A9D9IFJ9"/>
<proteinExistence type="predicted"/>
<organism evidence="1 2">
    <name type="scientific">Candidatus Cryptobacteroides faecavium</name>
    <dbReference type="NCBI Taxonomy" id="2840762"/>
    <lineage>
        <taxon>Bacteria</taxon>
        <taxon>Pseudomonadati</taxon>
        <taxon>Bacteroidota</taxon>
        <taxon>Bacteroidia</taxon>
        <taxon>Bacteroidales</taxon>
        <taxon>Candidatus Cryptobacteroides</taxon>
    </lineage>
</organism>
<reference evidence="1" key="2">
    <citation type="journal article" date="2021" name="PeerJ">
        <title>Extensive microbial diversity within the chicken gut microbiome revealed by metagenomics and culture.</title>
        <authorList>
            <person name="Gilroy R."/>
            <person name="Ravi A."/>
            <person name="Getino M."/>
            <person name="Pursley I."/>
            <person name="Horton D.L."/>
            <person name="Alikhan N.F."/>
            <person name="Baker D."/>
            <person name="Gharbi K."/>
            <person name="Hall N."/>
            <person name="Watson M."/>
            <person name="Adriaenssens E.M."/>
            <person name="Foster-Nyarko E."/>
            <person name="Jarju S."/>
            <person name="Secka A."/>
            <person name="Antonio M."/>
            <person name="Oren A."/>
            <person name="Chaudhuri R.R."/>
            <person name="La Ragione R."/>
            <person name="Hildebrand F."/>
            <person name="Pallen M.J."/>
        </authorList>
    </citation>
    <scope>NUCLEOTIDE SEQUENCE</scope>
    <source>
        <strain evidence="1">B2-22910</strain>
    </source>
</reference>
<accession>A0A9D9IFJ9</accession>
<comment type="caution">
    <text evidence="1">The sequence shown here is derived from an EMBL/GenBank/DDBJ whole genome shotgun (WGS) entry which is preliminary data.</text>
</comment>
<sequence>MKRVFICISAALAVISSEVQSGAKAPGETCAAADSAYVEVLPFHFLTGDGRDVRSLGERQGMVEWDISLYGYGAKDGMPFWGTANRRGLFPSNLQTGGNRLLDGMGDNRSGATGLMTAGVQTAYLTRPGIVLSGGVSLAGYFTTCGQWQGIADRLYFGVSWKKLHLDIGMKDRALDEFYGLSLTGGDMIYTGNSRNLPGYNLSTDFIYIPWTRNILAFKANFADYMMIDNRYTDKTLLHNEALFLKITPVKFLSLTLGLEMWSQWSGTSPVYGKQPSSFNDYMRVIFGKNGGDDATQSDQINVLGNHLGRELIRLDVNAADFTVTFQHDIPFDDRSGMRFQNFPDGVNTLNFSFKDRDKWVTDILLEFVYTKWQSGPQHDRPATDEELEKNPDNKRVILGGCDNYFNNGEYRSGWTYYGNTIGLPLFTPMPAGEDGKVLGVCNNRVTAWHFGLRGNAAGKVPYKFLFTYSRNFGKYSQSDIGEGADKSIFLSVPEQFSVALEGEIPHLGKRLPLSLGIGLYGDFGKLYQNSFGLTVRLSYIGKAHFGK</sequence>
<evidence type="ECO:0008006" key="3">
    <source>
        <dbReference type="Google" id="ProtNLM"/>
    </source>
</evidence>
<gene>
    <name evidence="1" type="ORF">IAB82_08660</name>
</gene>
<dbReference type="InterPro" id="IPR038636">
    <property type="entry name" value="Wzi_sf"/>
</dbReference>
<name>A0A9D9IFJ9_9BACT</name>
<dbReference type="EMBL" id="JADIMB010000128">
    <property type="protein sequence ID" value="MBO8471847.1"/>
    <property type="molecule type" value="Genomic_DNA"/>
</dbReference>
<evidence type="ECO:0000313" key="1">
    <source>
        <dbReference type="EMBL" id="MBO8471847.1"/>
    </source>
</evidence>